<dbReference type="CDD" id="cd00093">
    <property type="entry name" value="HTH_XRE"/>
    <property type="match status" value="1"/>
</dbReference>
<keyword evidence="3" id="KW-1185">Reference proteome</keyword>
<dbReference type="Pfam" id="PF13443">
    <property type="entry name" value="HTH_26"/>
    <property type="match status" value="1"/>
</dbReference>
<dbReference type="PROSITE" id="PS50943">
    <property type="entry name" value="HTH_CROC1"/>
    <property type="match status" value="1"/>
</dbReference>
<reference evidence="2 3" key="1">
    <citation type="journal article" date="2014" name="Int. J. Syst. Evol. Microbiol.">
        <title>Complete genome sequence of Corynebacterium casei LMG S-19264T (=DSM 44701T), isolated from a smear-ripened cheese.</title>
        <authorList>
            <consortium name="US DOE Joint Genome Institute (JGI-PGF)"/>
            <person name="Walter F."/>
            <person name="Albersmeier A."/>
            <person name="Kalinowski J."/>
            <person name="Ruckert C."/>
        </authorList>
    </citation>
    <scope>NUCLEOTIDE SEQUENCE [LARGE SCALE GENOMIC DNA]</scope>
    <source>
        <strain evidence="2 3">KCTC 12285</strain>
    </source>
</reference>
<sequence>MSLIMNEQNKLQRIKLIGERIKQLRFDAGYTSYETFAMDKGLDRKHYWRLEKGSNFTLSTLIRICDIHNISLKDFFKDID</sequence>
<dbReference type="SUPFAM" id="SSF47413">
    <property type="entry name" value="lambda repressor-like DNA-binding domains"/>
    <property type="match status" value="1"/>
</dbReference>
<organism evidence="2 3">
    <name type="scientific">Aquimarina muelleri</name>
    <dbReference type="NCBI Taxonomy" id="279356"/>
    <lineage>
        <taxon>Bacteria</taxon>
        <taxon>Pseudomonadati</taxon>
        <taxon>Bacteroidota</taxon>
        <taxon>Flavobacteriia</taxon>
        <taxon>Flavobacteriales</taxon>
        <taxon>Flavobacteriaceae</taxon>
        <taxon>Aquimarina</taxon>
    </lineage>
</organism>
<evidence type="ECO:0000313" key="2">
    <source>
        <dbReference type="EMBL" id="GGX07024.1"/>
    </source>
</evidence>
<dbReference type="EMBL" id="BMWS01000003">
    <property type="protein sequence ID" value="GGX07024.1"/>
    <property type="molecule type" value="Genomic_DNA"/>
</dbReference>
<dbReference type="GO" id="GO:0003677">
    <property type="term" value="F:DNA binding"/>
    <property type="evidence" value="ECO:0007669"/>
    <property type="project" value="InterPro"/>
</dbReference>
<comment type="caution">
    <text evidence="2">The sequence shown here is derived from an EMBL/GenBank/DDBJ whole genome shotgun (WGS) entry which is preliminary data.</text>
</comment>
<proteinExistence type="predicted"/>
<gene>
    <name evidence="2" type="ORF">GCM10007384_05640</name>
</gene>
<dbReference type="Proteomes" id="UP000601108">
    <property type="component" value="Unassembled WGS sequence"/>
</dbReference>
<protein>
    <recommendedName>
        <fullName evidence="1">HTH cro/C1-type domain-containing protein</fullName>
    </recommendedName>
</protein>
<evidence type="ECO:0000313" key="3">
    <source>
        <dbReference type="Proteomes" id="UP000601108"/>
    </source>
</evidence>
<dbReference type="InterPro" id="IPR010982">
    <property type="entry name" value="Lambda_DNA-bd_dom_sf"/>
</dbReference>
<accession>A0A918JRS6</accession>
<dbReference type="InterPro" id="IPR001387">
    <property type="entry name" value="Cro/C1-type_HTH"/>
</dbReference>
<dbReference type="AlphaFoldDB" id="A0A918JRS6"/>
<name>A0A918JRS6_9FLAO</name>
<evidence type="ECO:0000259" key="1">
    <source>
        <dbReference type="PROSITE" id="PS50943"/>
    </source>
</evidence>
<feature type="domain" description="HTH cro/C1-type" evidence="1">
    <location>
        <begin position="41"/>
        <end position="75"/>
    </location>
</feature>
<dbReference type="Gene3D" id="1.10.260.40">
    <property type="entry name" value="lambda repressor-like DNA-binding domains"/>
    <property type="match status" value="1"/>
</dbReference>